<keyword evidence="1" id="KW-0472">Membrane</keyword>
<name>A0ABW1UK94_9LACO</name>
<feature type="transmembrane region" description="Helical" evidence="1">
    <location>
        <begin position="387"/>
        <end position="412"/>
    </location>
</feature>
<feature type="transmembrane region" description="Helical" evidence="1">
    <location>
        <begin position="358"/>
        <end position="380"/>
    </location>
</feature>
<evidence type="ECO:0000313" key="2">
    <source>
        <dbReference type="EMBL" id="MFC6314352.1"/>
    </source>
</evidence>
<comment type="caution">
    <text evidence="2">The sequence shown here is derived from an EMBL/GenBank/DDBJ whole genome shotgun (WGS) entry which is preliminary data.</text>
</comment>
<evidence type="ECO:0000256" key="1">
    <source>
        <dbReference type="SAM" id="Phobius"/>
    </source>
</evidence>
<feature type="transmembrane region" description="Helical" evidence="1">
    <location>
        <begin position="87"/>
        <end position="108"/>
    </location>
</feature>
<sequence length="629" mass="70655">MNWLGLVAILGAWVGYQWLFRLGGVDFYASWIVALLAQVVTIYIFAMLDHLRLGIYLVVGLGVLATVVLLPLALLHKIKLFSKDVHLFDLWMVVFGVVIAVILLHSPVLHYDNYSHWALIAKFLTYTGHLPGATDKIIAFTSYPPATALWMTEWATLIGYHDGVILVAQFSMIWSASYALFAVLRDRSRALTTMVLCFAISLANVFNTTIRFNNLLVDYVLPIVTAAGLADLYAHRDQPRWQWVILALFSANLLLIKNSGTFFVVVLVGYGLYLNLKRLHGQGGQRHLLDLLAFSAAVVSGVLPFLWWQRHVKLTFTSSTKHQIDFQAYLQRLHRENDGTLNKIAAKFFHVLADPTTLAARGMILVSVSLLLAWILVRYLGKHRNPLLKLLIVIDLGYFLYALSVLGMYLVSMPPIEALNLAGLARYLASAVVLSLFVAAMGLAAVIDDVIHDRENRDNDREPSSPLRRRSRPINSGIAARAYKPLSFSLLALSVMMMLAEVNELDHIKTTGQNTIPVQLTKISRPRTKLTKDNFLLIYPDPWVVVNYYAGYVGRYYYFTDQVVNKQKFPMDPAGFKAMIQQYDYIAVPKAHADFSKLVAEVYGQKVNVGLFRVTATGLRLIKAQASTY</sequence>
<evidence type="ECO:0000313" key="3">
    <source>
        <dbReference type="Proteomes" id="UP001596310"/>
    </source>
</evidence>
<reference evidence="3" key="1">
    <citation type="journal article" date="2019" name="Int. J. Syst. Evol. Microbiol.">
        <title>The Global Catalogue of Microorganisms (GCM) 10K type strain sequencing project: providing services to taxonomists for standard genome sequencing and annotation.</title>
        <authorList>
            <consortium name="The Broad Institute Genomics Platform"/>
            <consortium name="The Broad Institute Genome Sequencing Center for Infectious Disease"/>
            <person name="Wu L."/>
            <person name="Ma J."/>
        </authorList>
    </citation>
    <scope>NUCLEOTIDE SEQUENCE [LARGE SCALE GENOMIC DNA]</scope>
    <source>
        <strain evidence="3">CCM 8897</strain>
    </source>
</reference>
<proteinExistence type="predicted"/>
<keyword evidence="3" id="KW-1185">Reference proteome</keyword>
<feature type="transmembrane region" description="Helical" evidence="1">
    <location>
        <begin position="424"/>
        <end position="447"/>
    </location>
</feature>
<keyword evidence="1" id="KW-0812">Transmembrane</keyword>
<feature type="transmembrane region" description="Helical" evidence="1">
    <location>
        <begin position="6"/>
        <end position="22"/>
    </location>
</feature>
<accession>A0ABW1UK94</accession>
<feature type="transmembrane region" description="Helical" evidence="1">
    <location>
        <begin position="29"/>
        <end position="48"/>
    </location>
</feature>
<protein>
    <submittedName>
        <fullName evidence="2">ABC transporter permease</fullName>
    </submittedName>
</protein>
<keyword evidence="1" id="KW-1133">Transmembrane helix</keyword>
<gene>
    <name evidence="2" type="ORF">ACFQHW_02040</name>
</gene>
<dbReference type="Proteomes" id="UP001596310">
    <property type="component" value="Unassembled WGS sequence"/>
</dbReference>
<dbReference type="EMBL" id="JBHSSM010000005">
    <property type="protein sequence ID" value="MFC6314352.1"/>
    <property type="molecule type" value="Genomic_DNA"/>
</dbReference>
<feature type="transmembrane region" description="Helical" evidence="1">
    <location>
        <begin position="478"/>
        <end position="500"/>
    </location>
</feature>
<dbReference type="RefSeq" id="WP_125596943.1">
    <property type="nucleotide sequence ID" value="NZ_JBHSSM010000005.1"/>
</dbReference>
<feature type="transmembrane region" description="Helical" evidence="1">
    <location>
        <begin position="164"/>
        <end position="184"/>
    </location>
</feature>
<feature type="transmembrane region" description="Helical" evidence="1">
    <location>
        <begin position="243"/>
        <end position="276"/>
    </location>
</feature>
<organism evidence="2 3">
    <name type="scientific">Lapidilactobacillus achengensis</name>
    <dbReference type="NCBI Taxonomy" id="2486000"/>
    <lineage>
        <taxon>Bacteria</taxon>
        <taxon>Bacillati</taxon>
        <taxon>Bacillota</taxon>
        <taxon>Bacilli</taxon>
        <taxon>Lactobacillales</taxon>
        <taxon>Lactobacillaceae</taxon>
        <taxon>Lapidilactobacillus</taxon>
    </lineage>
</organism>
<feature type="transmembrane region" description="Helical" evidence="1">
    <location>
        <begin position="288"/>
        <end position="308"/>
    </location>
</feature>
<feature type="transmembrane region" description="Helical" evidence="1">
    <location>
        <begin position="54"/>
        <end position="75"/>
    </location>
</feature>
<feature type="transmembrane region" description="Helical" evidence="1">
    <location>
        <begin position="191"/>
        <end position="210"/>
    </location>
</feature>